<dbReference type="Pfam" id="PF05130">
    <property type="entry name" value="FlgN"/>
    <property type="match status" value="1"/>
</dbReference>
<dbReference type="Proteomes" id="UP000184608">
    <property type="component" value="Unassembled WGS sequence"/>
</dbReference>
<organism evidence="4 5">
    <name type="scientific">Vibrio aerogenes CECT 7868</name>
    <dbReference type="NCBI Taxonomy" id="1216006"/>
    <lineage>
        <taxon>Bacteria</taxon>
        <taxon>Pseudomonadati</taxon>
        <taxon>Pseudomonadota</taxon>
        <taxon>Gammaproteobacteria</taxon>
        <taxon>Vibrionales</taxon>
        <taxon>Vibrionaceae</taxon>
        <taxon>Vibrio</taxon>
    </lineage>
</organism>
<evidence type="ECO:0000313" key="5">
    <source>
        <dbReference type="Proteomes" id="UP000184608"/>
    </source>
</evidence>
<name>A0A1M5YL56_9VIBR</name>
<evidence type="ECO:0000256" key="1">
    <source>
        <dbReference type="ARBA" id="ARBA00002397"/>
    </source>
</evidence>
<gene>
    <name evidence="4" type="ORF">VA7868_01828</name>
</gene>
<comment type="function">
    <text evidence="1">Required for the efficient initiation of filament assembly.</text>
</comment>
<protein>
    <submittedName>
        <fullName evidence="4">FlgN protein</fullName>
    </submittedName>
</protein>
<dbReference type="InterPro" id="IPR036679">
    <property type="entry name" value="FlgN-like_sf"/>
</dbReference>
<dbReference type="EMBL" id="FQXZ01000015">
    <property type="protein sequence ID" value="SHI12700.1"/>
    <property type="molecule type" value="Genomic_DNA"/>
</dbReference>
<evidence type="ECO:0000256" key="3">
    <source>
        <dbReference type="ARBA" id="ARBA00022795"/>
    </source>
</evidence>
<comment type="similarity">
    <text evidence="2">Belongs to the FlgN family.</text>
</comment>
<dbReference type="InterPro" id="IPR007809">
    <property type="entry name" value="FlgN-like"/>
</dbReference>
<dbReference type="SUPFAM" id="SSF140566">
    <property type="entry name" value="FlgN-like"/>
    <property type="match status" value="1"/>
</dbReference>
<evidence type="ECO:0000313" key="4">
    <source>
        <dbReference type="EMBL" id="SHI12700.1"/>
    </source>
</evidence>
<dbReference type="STRING" id="1216006.VA7868_01828"/>
<evidence type="ECO:0000256" key="2">
    <source>
        <dbReference type="ARBA" id="ARBA00007703"/>
    </source>
</evidence>
<proteinExistence type="inferred from homology"/>
<accession>A0A1M5YL56</accession>
<keyword evidence="3" id="KW-1005">Bacterial flagellum biogenesis</keyword>
<reference evidence="4 5" key="1">
    <citation type="submission" date="2016-11" db="EMBL/GenBank/DDBJ databases">
        <authorList>
            <person name="Jaros S."/>
            <person name="Januszkiewicz K."/>
            <person name="Wedrychowicz H."/>
        </authorList>
    </citation>
    <scope>NUCLEOTIDE SEQUENCE [LARGE SCALE GENOMIC DNA]</scope>
    <source>
        <strain evidence="4 5">CECT 7868</strain>
    </source>
</reference>
<dbReference type="AlphaFoldDB" id="A0A1M5YL56"/>
<dbReference type="GO" id="GO:0044780">
    <property type="term" value="P:bacterial-type flagellum assembly"/>
    <property type="evidence" value="ECO:0007669"/>
    <property type="project" value="InterPro"/>
</dbReference>
<keyword evidence="5" id="KW-1185">Reference proteome</keyword>
<dbReference type="RefSeq" id="WP_073603523.1">
    <property type="nucleotide sequence ID" value="NZ_FQXZ01000015.1"/>
</dbReference>
<sequence>MGSAHSQHIRAFVQSISPDIRLYRQLLQLLQTQKSLYLTFDGDALNQNLREQIPLYQKLQESASLRTACLKSVKLPADEHSVKRIFAVLPPALKNQAEKQWAVLSTLIHQCHAQNQENGQCSAQFHEMLTQLTQPSPTYDTNLNGL</sequence>
<dbReference type="Gene3D" id="1.20.58.300">
    <property type="entry name" value="FlgN-like"/>
    <property type="match status" value="1"/>
</dbReference>
<dbReference type="OrthoDB" id="5874663at2"/>